<keyword evidence="2" id="KW-0677">Repeat</keyword>
<dbReference type="PROSITE" id="PS50088">
    <property type="entry name" value="ANK_REPEAT"/>
    <property type="match status" value="5"/>
</dbReference>
<dbReference type="Pfam" id="PF13637">
    <property type="entry name" value="Ank_4"/>
    <property type="match status" value="1"/>
</dbReference>
<dbReference type="InterPro" id="IPR036770">
    <property type="entry name" value="Ankyrin_rpt-contain_sf"/>
</dbReference>
<proteinExistence type="inferred from homology"/>
<evidence type="ECO:0000256" key="3">
    <source>
        <dbReference type="ARBA" id="ARBA00022786"/>
    </source>
</evidence>
<dbReference type="GO" id="GO:0005737">
    <property type="term" value="C:cytoplasm"/>
    <property type="evidence" value="ECO:0007669"/>
    <property type="project" value="UniProtKB-SubCell"/>
</dbReference>
<sequence>MYIEKTMHDTVINNNNGINPEENVSNCNEIGEKNTNENIIIKESLRDRIYFAAKDGFSLTLLIILKDLDQSLAYKLLNQKFVEEDGQTFTPLVIAAKNGRYKVVRMLLKNYPNIDLEAECAVNFDGHIVHGVGALWAAAGSGHLTIVKLLIHHGADVNHQTQTDSTPLRAACFEGRLDVVEYLVAHGADLNIANAFNNSCLMIASFKGHTSVVEFLLKNGALVNERALCQATALHYASEMGHYDICRILLEYGAIQMKNEYGMSPVIYAAEKTRESVVELFCTWNELLTKKEKIDALELIGASFANDKDNYNITKAYKYMLLGMELRYSDSENIIRKPFSTPIPAYDNWIECQTIAELQAIEFNHNSLHMEALTIRERILGNDCPEIAHPIIFRGAVFADNGRFDRCEALWMHALKLRQNIQISVQRDLLRFAQVFSQMIQLGEMIRFDTVHCFFFKILSVLECCITEIESNRARLEKPSRKDDVVFIFEENELNTTTALYLLTIITKCLKARTVIINSDDLTRLYRLMIKINKLNLKLKDGQTLLHLAVNGVTPVDDFHTNEVCRFPCVDTVKMLLKCGAKVNVFDLSRNTPLHTLVSTLQTVRYAEEELILTVEEIVKLFYEHGMHFDAVNSDGLVAGRISGISTTNTDTFYLPIVAIENNFLLWRLTFLGNIECLIRGLELKETTLKCLASRCIAQHKIQYQGTIPKDLESFVQLHSASKL</sequence>
<dbReference type="InterPro" id="IPR002110">
    <property type="entry name" value="Ankyrin_rpt"/>
</dbReference>
<dbReference type="Gene3D" id="1.25.40.10">
    <property type="entry name" value="Tetratricopeptide repeat domain"/>
    <property type="match status" value="1"/>
</dbReference>
<dbReference type="InterPro" id="IPR011990">
    <property type="entry name" value="TPR-like_helical_dom_sf"/>
</dbReference>
<evidence type="ECO:0000256" key="2">
    <source>
        <dbReference type="ARBA" id="ARBA00022737"/>
    </source>
</evidence>
<dbReference type="PANTHER" id="PTHR24173">
    <property type="entry name" value="ANKYRIN REPEAT CONTAINING"/>
    <property type="match status" value="1"/>
</dbReference>
<keyword evidence="4 7" id="KW-0040">ANK repeat</keyword>
<feature type="repeat" description="ANK" evidence="7">
    <location>
        <begin position="87"/>
        <end position="119"/>
    </location>
</feature>
<evidence type="ECO:0000313" key="8">
    <source>
        <dbReference type="EMBL" id="SSX22538.1"/>
    </source>
</evidence>
<comment type="pathway">
    <text evidence="1">Protein modification; protein ubiquitination.</text>
</comment>
<dbReference type="EMBL" id="UFQT01000259">
    <property type="protein sequence ID" value="SSX22538.1"/>
    <property type="molecule type" value="Genomic_DNA"/>
</dbReference>
<reference evidence="8" key="1">
    <citation type="submission" date="2018-07" db="EMBL/GenBank/DDBJ databases">
        <authorList>
            <person name="Quirk P.G."/>
            <person name="Krulwich T.A."/>
        </authorList>
    </citation>
    <scope>NUCLEOTIDE SEQUENCE</scope>
</reference>
<protein>
    <recommendedName>
        <fullName evidence="6">Protein fem-1 homolog B</fullName>
    </recommendedName>
</protein>
<dbReference type="Pfam" id="PF12796">
    <property type="entry name" value="Ank_2"/>
    <property type="match status" value="1"/>
</dbReference>
<feature type="repeat" description="ANK" evidence="7">
    <location>
        <begin position="229"/>
        <end position="254"/>
    </location>
</feature>
<dbReference type="Pfam" id="PF13606">
    <property type="entry name" value="Ank_3"/>
    <property type="match status" value="1"/>
</dbReference>
<evidence type="ECO:0000256" key="5">
    <source>
        <dbReference type="ARBA" id="ARBA00038500"/>
    </source>
</evidence>
<gene>
    <name evidence="8" type="primary">CSON006896</name>
</gene>
<comment type="similarity">
    <text evidence="5">Belongs to the fem-1 family.</text>
</comment>
<organism evidence="8">
    <name type="scientific">Culicoides sonorensis</name>
    <name type="common">Biting midge</name>
    <dbReference type="NCBI Taxonomy" id="179676"/>
    <lineage>
        <taxon>Eukaryota</taxon>
        <taxon>Metazoa</taxon>
        <taxon>Ecdysozoa</taxon>
        <taxon>Arthropoda</taxon>
        <taxon>Hexapoda</taxon>
        <taxon>Insecta</taxon>
        <taxon>Pterygota</taxon>
        <taxon>Neoptera</taxon>
        <taxon>Endopterygota</taxon>
        <taxon>Diptera</taxon>
        <taxon>Nematocera</taxon>
        <taxon>Chironomoidea</taxon>
        <taxon>Ceratopogonidae</taxon>
        <taxon>Ceratopogoninae</taxon>
        <taxon>Culicoides</taxon>
        <taxon>Monoculicoides</taxon>
    </lineage>
</organism>
<keyword evidence="3" id="KW-0833">Ubl conjugation pathway</keyword>
<dbReference type="PANTHER" id="PTHR24173:SF78">
    <property type="entry name" value="PROTEIN FEM-1 HOMOLOG B"/>
    <property type="match status" value="1"/>
</dbReference>
<evidence type="ECO:0000256" key="4">
    <source>
        <dbReference type="ARBA" id="ARBA00023043"/>
    </source>
</evidence>
<dbReference type="Gene3D" id="1.25.40.20">
    <property type="entry name" value="Ankyrin repeat-containing domain"/>
    <property type="match status" value="3"/>
</dbReference>
<dbReference type="VEuPathDB" id="VectorBase:CSON006896"/>
<dbReference type="PROSITE" id="PS50297">
    <property type="entry name" value="ANK_REP_REGION"/>
    <property type="match status" value="3"/>
</dbReference>
<dbReference type="AlphaFoldDB" id="A0A336M913"/>
<feature type="repeat" description="ANK" evidence="7">
    <location>
        <begin position="163"/>
        <end position="195"/>
    </location>
</feature>
<evidence type="ECO:0000256" key="6">
    <source>
        <dbReference type="ARBA" id="ARBA00072197"/>
    </source>
</evidence>
<accession>A0A336M913</accession>
<dbReference type="SMART" id="SM00248">
    <property type="entry name" value="ANK"/>
    <property type="match status" value="8"/>
</dbReference>
<evidence type="ECO:0000256" key="7">
    <source>
        <dbReference type="PROSITE-ProRule" id="PRU00023"/>
    </source>
</evidence>
<dbReference type="SUPFAM" id="SSF48403">
    <property type="entry name" value="Ankyrin repeat"/>
    <property type="match status" value="2"/>
</dbReference>
<dbReference type="PRINTS" id="PR01415">
    <property type="entry name" value="ANKYRIN"/>
</dbReference>
<feature type="repeat" description="ANK" evidence="7">
    <location>
        <begin position="196"/>
        <end position="228"/>
    </location>
</feature>
<evidence type="ECO:0000256" key="1">
    <source>
        <dbReference type="ARBA" id="ARBA00004906"/>
    </source>
</evidence>
<name>A0A336M913_CULSO</name>
<dbReference type="Pfam" id="PF00023">
    <property type="entry name" value="Ank"/>
    <property type="match status" value="1"/>
</dbReference>
<feature type="repeat" description="ANK" evidence="7">
    <location>
        <begin position="130"/>
        <end position="162"/>
    </location>
</feature>